<dbReference type="AlphaFoldDB" id="A0A2T5EYJ1"/>
<dbReference type="Proteomes" id="UP000244197">
    <property type="component" value="Unassembled WGS sequence"/>
</dbReference>
<comment type="caution">
    <text evidence="1">The sequence shown here is derived from an EMBL/GenBank/DDBJ whole genome shotgun (WGS) entry which is preliminary data.</text>
</comment>
<name>A0A2T5EYJ1_VIBSP</name>
<evidence type="ECO:0000313" key="2">
    <source>
        <dbReference type="Proteomes" id="UP000244197"/>
    </source>
</evidence>
<organism evidence="1 2">
    <name type="scientific">Vibrio splendidus</name>
    <dbReference type="NCBI Taxonomy" id="29497"/>
    <lineage>
        <taxon>Bacteria</taxon>
        <taxon>Pseudomonadati</taxon>
        <taxon>Pseudomonadota</taxon>
        <taxon>Gammaproteobacteria</taxon>
        <taxon>Vibrionales</taxon>
        <taxon>Vibrionaceae</taxon>
        <taxon>Vibrio</taxon>
    </lineage>
</organism>
<dbReference type="RefSeq" id="WP_108187447.1">
    <property type="nucleotide sequence ID" value="NZ_PIFK01000010.1"/>
</dbReference>
<gene>
    <name evidence="1" type="ORF">CWO07_06865</name>
</gene>
<accession>A0A2T5EYJ1</accession>
<reference evidence="1 2" key="1">
    <citation type="submission" date="2017-11" db="EMBL/GenBank/DDBJ databases">
        <title>Population delineation of vibrios coincides with oyster pathogenicity.</title>
        <authorList>
            <person name="Bruto M."/>
            <person name="Labreuche Y."/>
            <person name="James A."/>
            <person name="Piel D."/>
            <person name="Chenivesse S."/>
            <person name="Petton B."/>
            <person name="Polz M.F."/>
            <person name="Le Roux F."/>
        </authorList>
    </citation>
    <scope>NUCLEOTIDE SEQUENCE [LARGE SCALE GENOMIC DNA]</scope>
    <source>
        <strain evidence="1 2">FF_144</strain>
    </source>
</reference>
<evidence type="ECO:0000313" key="1">
    <source>
        <dbReference type="EMBL" id="PTP38215.1"/>
    </source>
</evidence>
<proteinExistence type="predicted"/>
<dbReference type="EMBL" id="PIFK01000010">
    <property type="protein sequence ID" value="PTP38215.1"/>
    <property type="molecule type" value="Genomic_DNA"/>
</dbReference>
<protein>
    <submittedName>
        <fullName evidence="1">Uncharacterized protein</fullName>
    </submittedName>
</protein>
<sequence length="251" mass="29414">MLNNKQNLVSHVKKQAKLLSKSEPDKCYNDCLNIIAKQLGYQDYHNILQKNKLSVEQAHPLESYSLYIKTVLLRCVDESQHYHDLSYEEPEFPESLYITQIERNNLPGIHKFSKEEIAEELFSLLFFQINTKSDLHKIEWLTRWAVYKDGIKDIGYNLLKSDKTNDCELGYLLVSLGHYYRSLMDNCSYKIGEHIDFKSYFGYWLHSVYSNDESNPTIKSLRLNFSVASPELINSATSWAPKWWLKQAGRI</sequence>